<dbReference type="GO" id="GO:0031956">
    <property type="term" value="F:medium-chain fatty acid-CoA ligase activity"/>
    <property type="evidence" value="ECO:0007669"/>
    <property type="project" value="TreeGrafter"/>
</dbReference>
<sequence length="571" mass="61789">MTFSGSDIQAKKAELTAAGAFFETEEVILDGQACDAFKHAAKTVVEVLNNARNHGDLEFVVYAGKRYTYNDFFAEVDALAAQLQGDFEIEKGDRVAIAMRNNVEWMITCCAALLVGAVVVPINSWGKTEELEYAITDCGARLLVCDEARYALVESRLATLQVAIIVVPTSDQYQRPDNVALFDDVISAGTEQTYKTPPVEPEDDAFILYTSGSTGFPKGVLHRHRSVGQALMNMMFLGLLVAEFEGGPRAYRGGAERETPMLTVPLFHATGLLSGLLLPITLGQKVVMMYKWDSGEALKLIEAERVTGLSSVPAILQDLLNHPEFENFDTRSLMRISAAGAATPAGLPELIDARVAQPSRSAGYGMTETMAVGATMSGALFDAKPDSAGVVSPIMEIRFVNADGTSAAPGEPGEIELRGVCCTPGYWEKPDANAATFTDEGWMKTGDVGLLDDDGFLHITGRIKEIVIRGGENIYPGEIEQAAFEMPEVREVVVFGEPDQAMGEELVMVIYSAPGATLTETQVRDYLNTRLAGYKVPRSIVLWPQPLPRNASEKLHKLKVKEAYLGGAAVA</sequence>
<dbReference type="RefSeq" id="WP_149610294.1">
    <property type="nucleotide sequence ID" value="NZ_VTUX01000002.1"/>
</dbReference>
<evidence type="ECO:0000256" key="2">
    <source>
        <dbReference type="ARBA" id="ARBA00022598"/>
    </source>
</evidence>
<dbReference type="Gene3D" id="3.30.300.30">
    <property type="match status" value="1"/>
</dbReference>
<dbReference type="Proteomes" id="UP000323708">
    <property type="component" value="Unassembled WGS sequence"/>
</dbReference>
<dbReference type="SUPFAM" id="SSF56801">
    <property type="entry name" value="Acetyl-CoA synthetase-like"/>
    <property type="match status" value="1"/>
</dbReference>
<evidence type="ECO:0000256" key="1">
    <source>
        <dbReference type="ARBA" id="ARBA00006432"/>
    </source>
</evidence>
<reference evidence="5 6" key="1">
    <citation type="submission" date="2019-09" db="EMBL/GenBank/DDBJ databases">
        <authorList>
            <person name="Chen X.-Y."/>
        </authorList>
    </citation>
    <scope>NUCLEOTIDE SEQUENCE [LARGE SCALE GENOMIC DNA]</scope>
    <source>
        <strain evidence="5 6">NY5</strain>
    </source>
</reference>
<keyword evidence="6" id="KW-1185">Reference proteome</keyword>
<dbReference type="InterPro" id="IPR045851">
    <property type="entry name" value="AMP-bd_C_sf"/>
</dbReference>
<protein>
    <submittedName>
        <fullName evidence="5">Acyl--CoA ligase</fullName>
    </submittedName>
</protein>
<dbReference type="InterPro" id="IPR042099">
    <property type="entry name" value="ANL_N_sf"/>
</dbReference>
<evidence type="ECO:0000259" key="4">
    <source>
        <dbReference type="Pfam" id="PF13193"/>
    </source>
</evidence>
<dbReference type="Gene3D" id="3.40.50.12780">
    <property type="entry name" value="N-terminal domain of ligase-like"/>
    <property type="match status" value="1"/>
</dbReference>
<dbReference type="Pfam" id="PF00501">
    <property type="entry name" value="AMP-binding"/>
    <property type="match status" value="1"/>
</dbReference>
<organism evidence="5 6">
    <name type="scientific">Pseudohalioglobus sediminis</name>
    <dbReference type="NCBI Taxonomy" id="2606449"/>
    <lineage>
        <taxon>Bacteria</taxon>
        <taxon>Pseudomonadati</taxon>
        <taxon>Pseudomonadota</taxon>
        <taxon>Gammaproteobacteria</taxon>
        <taxon>Cellvibrionales</taxon>
        <taxon>Halieaceae</taxon>
        <taxon>Pseudohalioglobus</taxon>
    </lineage>
</organism>
<dbReference type="InterPro" id="IPR000873">
    <property type="entry name" value="AMP-dep_synth/lig_dom"/>
</dbReference>
<keyword evidence="2 5" id="KW-0436">Ligase</keyword>
<comment type="caution">
    <text evidence="5">The sequence shown here is derived from an EMBL/GenBank/DDBJ whole genome shotgun (WGS) entry which is preliminary data.</text>
</comment>
<evidence type="ECO:0000313" key="5">
    <source>
        <dbReference type="EMBL" id="KAA1193187.1"/>
    </source>
</evidence>
<accession>A0A5B0X3R0</accession>
<evidence type="ECO:0000259" key="3">
    <source>
        <dbReference type="Pfam" id="PF00501"/>
    </source>
</evidence>
<dbReference type="PANTHER" id="PTHR43201:SF5">
    <property type="entry name" value="MEDIUM-CHAIN ACYL-COA LIGASE ACSF2, MITOCHONDRIAL"/>
    <property type="match status" value="1"/>
</dbReference>
<feature type="domain" description="AMP-binding enzyme C-terminal" evidence="4">
    <location>
        <begin position="478"/>
        <end position="554"/>
    </location>
</feature>
<dbReference type="PROSITE" id="PS00455">
    <property type="entry name" value="AMP_BINDING"/>
    <property type="match status" value="1"/>
</dbReference>
<dbReference type="Pfam" id="PF13193">
    <property type="entry name" value="AMP-binding_C"/>
    <property type="match status" value="1"/>
</dbReference>
<dbReference type="EMBL" id="VTUX01000002">
    <property type="protein sequence ID" value="KAA1193187.1"/>
    <property type="molecule type" value="Genomic_DNA"/>
</dbReference>
<dbReference type="InterPro" id="IPR025110">
    <property type="entry name" value="AMP-bd_C"/>
</dbReference>
<feature type="domain" description="AMP-dependent synthetase/ligase" evidence="3">
    <location>
        <begin position="50"/>
        <end position="427"/>
    </location>
</feature>
<gene>
    <name evidence="5" type="ORF">F0M18_04915</name>
</gene>
<proteinExistence type="inferred from homology"/>
<evidence type="ECO:0000313" key="6">
    <source>
        <dbReference type="Proteomes" id="UP000323708"/>
    </source>
</evidence>
<dbReference type="AlphaFoldDB" id="A0A5B0X3R0"/>
<dbReference type="InterPro" id="IPR020845">
    <property type="entry name" value="AMP-binding_CS"/>
</dbReference>
<comment type="similarity">
    <text evidence="1">Belongs to the ATP-dependent AMP-binding enzyme family.</text>
</comment>
<dbReference type="GO" id="GO:0006631">
    <property type="term" value="P:fatty acid metabolic process"/>
    <property type="evidence" value="ECO:0007669"/>
    <property type="project" value="TreeGrafter"/>
</dbReference>
<dbReference type="PANTHER" id="PTHR43201">
    <property type="entry name" value="ACYL-COA SYNTHETASE"/>
    <property type="match status" value="1"/>
</dbReference>
<name>A0A5B0X3R0_9GAMM</name>